<dbReference type="InParanoid" id="K2QZ94"/>
<sequence length="201" mass="21824">MAASTFVCVYSKAYLKGCTIYTKRQKSTITAHSNFNSPGPGNSESNAAARTAFWLLHLVGFRTTVYSTGNFLQKYRTNSRNAFGKSNNYAKAERGVKSSKYASLYGCHDWGNQDLLPISDYFVAFSSLIIGIIDMIWGSDAGYLLNSTISPKTDDISLTAIKRATKTASCFRIRPVPPASVPPPRLASDARGISLPASLTA</sequence>
<evidence type="ECO:0000313" key="2">
    <source>
        <dbReference type="Proteomes" id="UP000007129"/>
    </source>
</evidence>
<dbReference type="STRING" id="1126212.K2QZ94"/>
<dbReference type="AlphaFoldDB" id="K2QZ94"/>
<dbReference type="HOGENOM" id="CLU_1360634_0_0_1"/>
<dbReference type="InterPro" id="IPR012334">
    <property type="entry name" value="Pectin_lyas_fold"/>
</dbReference>
<reference evidence="1 2" key="1">
    <citation type="journal article" date="2012" name="BMC Genomics">
        <title>Tools to kill: Genome of one of the most destructive plant pathogenic fungi Macrophomina phaseolina.</title>
        <authorList>
            <person name="Islam M.S."/>
            <person name="Haque M.S."/>
            <person name="Islam M.M."/>
            <person name="Emdad E.M."/>
            <person name="Halim A."/>
            <person name="Hossen Q.M.M."/>
            <person name="Hossain M.Z."/>
            <person name="Ahmed B."/>
            <person name="Rahim S."/>
            <person name="Rahman M.S."/>
            <person name="Alam M.M."/>
            <person name="Hou S."/>
            <person name="Wan X."/>
            <person name="Saito J.A."/>
            <person name="Alam M."/>
        </authorList>
    </citation>
    <scope>NUCLEOTIDE SEQUENCE [LARGE SCALE GENOMIC DNA]</scope>
    <source>
        <strain evidence="1 2">MS6</strain>
    </source>
</reference>
<gene>
    <name evidence="1" type="ORF">MPH_07500</name>
</gene>
<name>K2QZ94_MACPH</name>
<comment type="caution">
    <text evidence="1">The sequence shown here is derived from an EMBL/GenBank/DDBJ whole genome shotgun (WGS) entry which is preliminary data.</text>
</comment>
<dbReference type="OrthoDB" id="2019149at2759"/>
<accession>K2QZ94</accession>
<dbReference type="Gene3D" id="2.160.20.10">
    <property type="entry name" value="Single-stranded right-handed beta-helix, Pectin lyase-like"/>
    <property type="match status" value="1"/>
</dbReference>
<evidence type="ECO:0000313" key="1">
    <source>
        <dbReference type="EMBL" id="EKG15311.1"/>
    </source>
</evidence>
<dbReference type="Proteomes" id="UP000007129">
    <property type="component" value="Unassembled WGS sequence"/>
</dbReference>
<protein>
    <submittedName>
        <fullName evidence="1">Uncharacterized protein</fullName>
    </submittedName>
</protein>
<dbReference type="EMBL" id="AHHD01000306">
    <property type="protein sequence ID" value="EKG15311.1"/>
    <property type="molecule type" value="Genomic_DNA"/>
</dbReference>
<dbReference type="VEuPathDB" id="FungiDB:MPH_07500"/>
<organism evidence="1 2">
    <name type="scientific">Macrophomina phaseolina (strain MS6)</name>
    <name type="common">Charcoal rot fungus</name>
    <dbReference type="NCBI Taxonomy" id="1126212"/>
    <lineage>
        <taxon>Eukaryota</taxon>
        <taxon>Fungi</taxon>
        <taxon>Dikarya</taxon>
        <taxon>Ascomycota</taxon>
        <taxon>Pezizomycotina</taxon>
        <taxon>Dothideomycetes</taxon>
        <taxon>Dothideomycetes incertae sedis</taxon>
        <taxon>Botryosphaeriales</taxon>
        <taxon>Botryosphaeriaceae</taxon>
        <taxon>Macrophomina</taxon>
    </lineage>
</organism>
<proteinExistence type="predicted"/>